<dbReference type="Proteomes" id="UP000032266">
    <property type="component" value="Chromosome"/>
</dbReference>
<dbReference type="GO" id="GO:0005524">
    <property type="term" value="F:ATP binding"/>
    <property type="evidence" value="ECO:0007669"/>
    <property type="project" value="UniProtKB-UniRule"/>
</dbReference>
<proteinExistence type="inferred from homology"/>
<dbReference type="InterPro" id="IPR008250">
    <property type="entry name" value="ATPase_P-typ_transduc_dom_A_sf"/>
</dbReference>
<evidence type="ECO:0000256" key="6">
    <source>
        <dbReference type="ARBA" id="ARBA00022840"/>
    </source>
</evidence>
<dbReference type="PANTHER" id="PTHR43520">
    <property type="entry name" value="ATP7, ISOFORM B"/>
    <property type="match status" value="1"/>
</dbReference>
<dbReference type="NCBIfam" id="TIGR01494">
    <property type="entry name" value="ATPase_P-type"/>
    <property type="match status" value="1"/>
</dbReference>
<gene>
    <name evidence="12" type="ORF">YC6258_00282</name>
</gene>
<dbReference type="EMBL" id="CP007142">
    <property type="protein sequence ID" value="AJQ92332.1"/>
    <property type="molecule type" value="Genomic_DNA"/>
</dbReference>
<feature type="transmembrane region" description="Helical" evidence="10">
    <location>
        <begin position="156"/>
        <end position="175"/>
    </location>
</feature>
<dbReference type="Pfam" id="PF00122">
    <property type="entry name" value="E1-E2_ATPase"/>
    <property type="match status" value="1"/>
</dbReference>
<evidence type="ECO:0000256" key="9">
    <source>
        <dbReference type="ARBA" id="ARBA00023136"/>
    </source>
</evidence>
<evidence type="ECO:0000256" key="7">
    <source>
        <dbReference type="ARBA" id="ARBA00022967"/>
    </source>
</evidence>
<accession>A0A0C5VCW3</accession>
<dbReference type="SFLD" id="SFLDG00002">
    <property type="entry name" value="C1.7:_P-type_atpase_like"/>
    <property type="match status" value="1"/>
</dbReference>
<feature type="transmembrane region" description="Helical" evidence="10">
    <location>
        <begin position="398"/>
        <end position="420"/>
    </location>
</feature>
<dbReference type="InterPro" id="IPR059000">
    <property type="entry name" value="ATPase_P-type_domA"/>
</dbReference>
<evidence type="ECO:0000259" key="11">
    <source>
        <dbReference type="PROSITE" id="PS50846"/>
    </source>
</evidence>
<evidence type="ECO:0000256" key="8">
    <source>
        <dbReference type="ARBA" id="ARBA00022989"/>
    </source>
</evidence>
<dbReference type="InterPro" id="IPR006121">
    <property type="entry name" value="HMA_dom"/>
</dbReference>
<dbReference type="InterPro" id="IPR017969">
    <property type="entry name" value="Heavy-metal-associated_CS"/>
</dbReference>
<feature type="transmembrane region" description="Helical" evidence="10">
    <location>
        <begin position="426"/>
        <end position="457"/>
    </location>
</feature>
<dbReference type="InterPro" id="IPR036412">
    <property type="entry name" value="HAD-like_sf"/>
</dbReference>
<feature type="transmembrane region" description="Helical" evidence="10">
    <location>
        <begin position="187"/>
        <end position="205"/>
    </location>
</feature>
<evidence type="ECO:0000256" key="1">
    <source>
        <dbReference type="ARBA" id="ARBA00004127"/>
    </source>
</evidence>
<dbReference type="InterPro" id="IPR023299">
    <property type="entry name" value="ATPase_P-typ_cyto_dom_N"/>
</dbReference>
<dbReference type="STRING" id="1445510.YC6258_00282"/>
<dbReference type="PROSITE" id="PS01229">
    <property type="entry name" value="COF_2"/>
    <property type="match status" value="1"/>
</dbReference>
<name>A0A0C5VCW3_9GAMM</name>
<keyword evidence="6 10" id="KW-0067">ATP-binding</keyword>
<dbReference type="Gene3D" id="3.40.1110.10">
    <property type="entry name" value="Calcium-transporting ATPase, cytoplasmic domain N"/>
    <property type="match status" value="1"/>
</dbReference>
<evidence type="ECO:0000313" key="12">
    <source>
        <dbReference type="EMBL" id="AJQ92332.1"/>
    </source>
</evidence>
<dbReference type="HOGENOM" id="CLU_001771_0_3_6"/>
<dbReference type="InterPro" id="IPR023298">
    <property type="entry name" value="ATPase_P-typ_TM_dom_sf"/>
</dbReference>
<dbReference type="GO" id="GO:0012505">
    <property type="term" value="C:endomembrane system"/>
    <property type="evidence" value="ECO:0007669"/>
    <property type="project" value="UniProtKB-SubCell"/>
</dbReference>
<dbReference type="GO" id="GO:0005507">
    <property type="term" value="F:copper ion binding"/>
    <property type="evidence" value="ECO:0007669"/>
    <property type="project" value="TreeGrafter"/>
</dbReference>
<dbReference type="PATRIC" id="fig|1445510.3.peg.273"/>
<dbReference type="GO" id="GO:0055070">
    <property type="term" value="P:copper ion homeostasis"/>
    <property type="evidence" value="ECO:0007669"/>
    <property type="project" value="TreeGrafter"/>
</dbReference>
<protein>
    <submittedName>
        <fullName evidence="12">Cation transport ATPase</fullName>
        <ecNumber evidence="12">3.6.3.3</ecNumber>
        <ecNumber evidence="12">3.6.3.4</ecNumber>
        <ecNumber evidence="12">3.6.3.5</ecNumber>
    </submittedName>
</protein>
<feature type="transmembrane region" description="Helical" evidence="10">
    <location>
        <begin position="759"/>
        <end position="779"/>
    </location>
</feature>
<sequence>MTTDSMNHWIVPISGLSCASCVNRLEKVLSKHPEVHQAKVNLALESLDIELTSTASGAQLREWVQDAGFDVPVSTEMYELENVHCAACVNKIEKQLGKLPGVQRAQVNLVKSQLQIEYVAALTSDQTIRQRLAALNYPVKDAPVETATAPQANRPLLHFWVGAVLSLPLVLAMIFDWLGIPVGVPHAVQWLLATPIQFWVGARFYRGAWANLKHASANMDTLVVLGTSAAYFYSLYLWLFTSSSHLYFEASAVVITLVVLGKLLEHRAKNRTGDAIRALMDLQPVRASVWRDGELVEMAVADLHIGDEIQIQPGANVPADGVIISGESDLNEAMLTGESRAVFKRSDDTVMAGTRNETGSLRVRMTTDPQQFRIRQIIQLVESAQMNKPEVQKQVDVVAYYFVPAVMLVALLAFVLQWWLNDFGSALIAAVSVLVIACPCALGLAIPTAIIAATGVAARHGVLVRNLDQLQQLVSAKTFVFDKTGTLTEGEPKVVKIHEFAESPADWRGQVKSIQQQSQHPLARAMVESLTDCSTGPAPEKVTNVAGKGVVAEYAGKQFLLGNEALLEANGIGIDEAHKLSVDQEATQVWVVMDNRLTACFELEDEPREDARQVIAQLKRAGITTWMLSGDHRQAAEKAAAALGLDEVAGGLQPDHKHEMVSKLRQKHGPVVMVGDGINDAPALAAADASIAMGSGTDIAKDSAGIVLMRSDLTLILVAMDIARLTRRKISQNLFWAFFYNVVGIPLAAFGLLSPVIAGAAMAFSSVSVVTSSLMLLRWRAKTKPEVQS</sequence>
<feature type="domain" description="HMA" evidence="11">
    <location>
        <begin position="74"/>
        <end position="140"/>
    </location>
</feature>
<comment type="similarity">
    <text evidence="2 10">Belongs to the cation transport ATPase (P-type) (TC 3.A.3) family. Type IB subfamily.</text>
</comment>
<dbReference type="CDD" id="cd02094">
    <property type="entry name" value="P-type_ATPase_Cu-like"/>
    <property type="match status" value="1"/>
</dbReference>
<evidence type="ECO:0000256" key="5">
    <source>
        <dbReference type="ARBA" id="ARBA00022741"/>
    </source>
</evidence>
<keyword evidence="13" id="KW-1185">Reference proteome</keyword>
<dbReference type="InterPro" id="IPR027256">
    <property type="entry name" value="P-typ_ATPase_IB"/>
</dbReference>
<feature type="transmembrane region" description="Helical" evidence="10">
    <location>
        <begin position="245"/>
        <end position="264"/>
    </location>
</feature>
<organism evidence="12 13">
    <name type="scientific">Gynuella sunshinyii YC6258</name>
    <dbReference type="NCBI Taxonomy" id="1445510"/>
    <lineage>
        <taxon>Bacteria</taxon>
        <taxon>Pseudomonadati</taxon>
        <taxon>Pseudomonadota</taxon>
        <taxon>Gammaproteobacteria</taxon>
        <taxon>Oceanospirillales</taxon>
        <taxon>Saccharospirillaceae</taxon>
        <taxon>Gynuella</taxon>
    </lineage>
</organism>
<evidence type="ECO:0000256" key="3">
    <source>
        <dbReference type="ARBA" id="ARBA00022692"/>
    </source>
</evidence>
<dbReference type="GO" id="GO:0016887">
    <property type="term" value="F:ATP hydrolysis activity"/>
    <property type="evidence" value="ECO:0007669"/>
    <property type="project" value="InterPro"/>
</dbReference>
<dbReference type="SUPFAM" id="SSF81653">
    <property type="entry name" value="Calcium ATPase, transduction domain A"/>
    <property type="match status" value="1"/>
</dbReference>
<dbReference type="Pfam" id="PF00403">
    <property type="entry name" value="HMA"/>
    <property type="match status" value="2"/>
</dbReference>
<dbReference type="PRINTS" id="PR00941">
    <property type="entry name" value="CDATPASE"/>
</dbReference>
<feature type="domain" description="HMA" evidence="11">
    <location>
        <begin position="7"/>
        <end position="72"/>
    </location>
</feature>
<evidence type="ECO:0000256" key="4">
    <source>
        <dbReference type="ARBA" id="ARBA00022723"/>
    </source>
</evidence>
<keyword evidence="5 10" id="KW-0547">Nucleotide-binding</keyword>
<comment type="subcellular location">
    <subcellularLocation>
        <location evidence="10">Cell membrane</location>
    </subcellularLocation>
    <subcellularLocation>
        <location evidence="1">Endomembrane system</location>
        <topology evidence="1">Multi-pass membrane protein</topology>
    </subcellularLocation>
</comment>
<dbReference type="SUPFAM" id="SSF55008">
    <property type="entry name" value="HMA, heavy metal-associated domain"/>
    <property type="match status" value="2"/>
</dbReference>
<keyword evidence="12" id="KW-0378">Hydrolase</keyword>
<keyword evidence="9 10" id="KW-0472">Membrane</keyword>
<dbReference type="GO" id="GO:0005886">
    <property type="term" value="C:plasma membrane"/>
    <property type="evidence" value="ECO:0007669"/>
    <property type="project" value="UniProtKB-SubCell"/>
</dbReference>
<dbReference type="RefSeq" id="WP_044615421.1">
    <property type="nucleotide sequence ID" value="NZ_CP007142.1"/>
</dbReference>
<dbReference type="KEGG" id="gsn:YC6258_00282"/>
<feature type="transmembrane region" description="Helical" evidence="10">
    <location>
        <begin position="734"/>
        <end position="753"/>
    </location>
</feature>
<dbReference type="InterPro" id="IPR023214">
    <property type="entry name" value="HAD_sf"/>
</dbReference>
<dbReference type="GO" id="GO:0043682">
    <property type="term" value="F:P-type divalent copper transporter activity"/>
    <property type="evidence" value="ECO:0007669"/>
    <property type="project" value="TreeGrafter"/>
</dbReference>
<feature type="transmembrane region" description="Helical" evidence="10">
    <location>
        <begin position="217"/>
        <end position="239"/>
    </location>
</feature>
<dbReference type="InterPro" id="IPR001757">
    <property type="entry name" value="P_typ_ATPase"/>
</dbReference>
<dbReference type="Gene3D" id="3.40.50.1000">
    <property type="entry name" value="HAD superfamily/HAD-like"/>
    <property type="match status" value="1"/>
</dbReference>
<dbReference type="AlphaFoldDB" id="A0A0C5VCW3"/>
<keyword evidence="8 10" id="KW-1133">Transmembrane helix</keyword>
<dbReference type="EC" id="3.6.3.4" evidence="12"/>
<dbReference type="InterPro" id="IPR044492">
    <property type="entry name" value="P_typ_ATPase_HD_dom"/>
</dbReference>
<dbReference type="Pfam" id="PF00702">
    <property type="entry name" value="Hydrolase"/>
    <property type="match status" value="1"/>
</dbReference>
<dbReference type="NCBIfam" id="TIGR01511">
    <property type="entry name" value="ATPase-IB1_Cu"/>
    <property type="match status" value="1"/>
</dbReference>
<dbReference type="InterPro" id="IPR036163">
    <property type="entry name" value="HMA_dom_sf"/>
</dbReference>
<dbReference type="PROSITE" id="PS00154">
    <property type="entry name" value="ATPASE_E1_E2"/>
    <property type="match status" value="1"/>
</dbReference>
<reference evidence="12 13" key="1">
    <citation type="submission" date="2014-01" db="EMBL/GenBank/DDBJ databases">
        <title>Full genme sequencing of cellulolytic bacterium Gynuella sunshinyii YC6258T gen. nov., sp. nov.</title>
        <authorList>
            <person name="Khan H."/>
            <person name="Chung E.J."/>
            <person name="Chung Y.R."/>
        </authorList>
    </citation>
    <scope>NUCLEOTIDE SEQUENCE [LARGE SCALE GENOMIC DNA]</scope>
    <source>
        <strain evidence="12 13">YC6258</strain>
    </source>
</reference>
<dbReference type="PROSITE" id="PS50846">
    <property type="entry name" value="HMA_2"/>
    <property type="match status" value="2"/>
</dbReference>
<dbReference type="FunFam" id="2.70.150.10:FF:000002">
    <property type="entry name" value="Copper-transporting ATPase 1, putative"/>
    <property type="match status" value="1"/>
</dbReference>
<keyword evidence="7" id="KW-1278">Translocase</keyword>
<dbReference type="Gene3D" id="2.70.150.10">
    <property type="entry name" value="Calcium-transporting ATPase, cytoplasmic transduction domain A"/>
    <property type="match status" value="1"/>
</dbReference>
<dbReference type="Gene3D" id="3.30.70.100">
    <property type="match status" value="2"/>
</dbReference>
<evidence type="ECO:0000313" key="13">
    <source>
        <dbReference type="Proteomes" id="UP000032266"/>
    </source>
</evidence>
<dbReference type="PRINTS" id="PR00119">
    <property type="entry name" value="CATATPASE"/>
</dbReference>
<dbReference type="SUPFAM" id="SSF56784">
    <property type="entry name" value="HAD-like"/>
    <property type="match status" value="1"/>
</dbReference>
<dbReference type="EC" id="3.6.3.3" evidence="12"/>
<dbReference type="PANTHER" id="PTHR43520:SF8">
    <property type="entry name" value="P-TYPE CU(+) TRANSPORTER"/>
    <property type="match status" value="1"/>
</dbReference>
<dbReference type="PROSITE" id="PS01047">
    <property type="entry name" value="HMA_1"/>
    <property type="match status" value="2"/>
</dbReference>
<dbReference type="CDD" id="cd00371">
    <property type="entry name" value="HMA"/>
    <property type="match status" value="2"/>
</dbReference>
<keyword evidence="3 10" id="KW-0812">Transmembrane</keyword>
<keyword evidence="10" id="KW-1003">Cell membrane</keyword>
<evidence type="ECO:0000256" key="10">
    <source>
        <dbReference type="RuleBase" id="RU362081"/>
    </source>
</evidence>
<dbReference type="SUPFAM" id="SSF81665">
    <property type="entry name" value="Calcium ATPase, transmembrane domain M"/>
    <property type="match status" value="1"/>
</dbReference>
<dbReference type="InterPro" id="IPR018303">
    <property type="entry name" value="ATPase_P-typ_P_site"/>
</dbReference>
<keyword evidence="4 10" id="KW-0479">Metal-binding</keyword>
<dbReference type="NCBIfam" id="TIGR01525">
    <property type="entry name" value="ATPase-IB_hvy"/>
    <property type="match status" value="1"/>
</dbReference>
<dbReference type="OrthoDB" id="9814270at2"/>
<dbReference type="SFLD" id="SFLDF00027">
    <property type="entry name" value="p-type_atpase"/>
    <property type="match status" value="1"/>
</dbReference>
<evidence type="ECO:0000256" key="2">
    <source>
        <dbReference type="ARBA" id="ARBA00006024"/>
    </source>
</evidence>
<dbReference type="SFLD" id="SFLDS00003">
    <property type="entry name" value="Haloacid_Dehalogenase"/>
    <property type="match status" value="1"/>
</dbReference>
<dbReference type="EC" id="3.6.3.5" evidence="12"/>